<evidence type="ECO:0000313" key="1">
    <source>
        <dbReference type="EMBL" id="TQM74213.1"/>
    </source>
</evidence>
<name>A0A543IUF8_9ACTN</name>
<gene>
    <name evidence="1" type="ORF">FHX40_0878</name>
</gene>
<keyword evidence="2" id="KW-1185">Reference proteome</keyword>
<sequence length="186" mass="20685">MIIRLEPPHGVPPLLIGMSIDESRDAVALWGDVEELPATPGRAFALRARDEDLTRDVFAYFEDGAGGGVTAVEVWRPEPATRPGANVQVRYGELDVFGLPADDVLRILRDRGVEVDESDPFYPSCPRLLLGFNREGGAHADEETGMARFFESVLVSYPGYDDPERLAAERMRLEEDLRRHGIVPPR</sequence>
<comment type="caution">
    <text evidence="1">The sequence shown here is derived from an EMBL/GenBank/DDBJ whole genome shotgun (WGS) entry which is preliminary data.</text>
</comment>
<dbReference type="AlphaFoldDB" id="A0A543IUF8"/>
<organism evidence="1 2">
    <name type="scientific">Thermopolyspora flexuosa</name>
    <dbReference type="NCBI Taxonomy" id="103836"/>
    <lineage>
        <taxon>Bacteria</taxon>
        <taxon>Bacillati</taxon>
        <taxon>Actinomycetota</taxon>
        <taxon>Actinomycetes</taxon>
        <taxon>Streptosporangiales</taxon>
        <taxon>Streptosporangiaceae</taxon>
        <taxon>Thermopolyspora</taxon>
    </lineage>
</organism>
<dbReference type="Proteomes" id="UP000319213">
    <property type="component" value="Unassembled WGS sequence"/>
</dbReference>
<evidence type="ECO:0000313" key="2">
    <source>
        <dbReference type="Proteomes" id="UP000319213"/>
    </source>
</evidence>
<dbReference type="OrthoDB" id="3870503at2"/>
<accession>A0A543IUF8</accession>
<reference evidence="1 2" key="1">
    <citation type="submission" date="2019-06" db="EMBL/GenBank/DDBJ databases">
        <title>Sequencing the genomes of 1000 actinobacteria strains.</title>
        <authorList>
            <person name="Klenk H.-P."/>
        </authorList>
    </citation>
    <scope>NUCLEOTIDE SEQUENCE [LARGE SCALE GENOMIC DNA]</scope>
    <source>
        <strain evidence="1 2">DSM 43186</strain>
    </source>
</reference>
<protein>
    <submittedName>
        <fullName evidence="1">Uncharacterized protein</fullName>
    </submittedName>
</protein>
<dbReference type="EMBL" id="VFPQ01000001">
    <property type="protein sequence ID" value="TQM74213.1"/>
    <property type="molecule type" value="Genomic_DNA"/>
</dbReference>
<proteinExistence type="predicted"/>
<dbReference type="RefSeq" id="WP_142258415.1">
    <property type="nucleotide sequence ID" value="NZ_BMPV01000006.1"/>
</dbReference>